<sequence length="92" mass="9665">MDLLAPALVGSSRPGRNPERGIQASSSNLMIKVAPTISNLRSRRFPRFDIAPSRCVWISALNGLPSGPDDIGAIAVADQTGIDLDFAGECTA</sequence>
<gene>
    <name evidence="2" type="ORF">HAP41_0000018295</name>
    <name evidence="4" type="ORF">HAP41_0000047735</name>
    <name evidence="3" type="ORF">HAP41_0000048490</name>
</gene>
<feature type="region of interest" description="Disordered" evidence="1">
    <location>
        <begin position="1"/>
        <end position="24"/>
    </location>
</feature>
<evidence type="ECO:0000313" key="3">
    <source>
        <dbReference type="EMBL" id="UPT92124.1"/>
    </source>
</evidence>
<evidence type="ECO:0000256" key="1">
    <source>
        <dbReference type="SAM" id="MobiDB-lite"/>
    </source>
</evidence>
<geneLocation type="plasmid" evidence="4 5">
    <name>pBb1S5a</name>
</geneLocation>
<reference evidence="4" key="1">
    <citation type="journal article" date="2017" name="Syst. Appl. Microbiol.">
        <title>Soybeans inoculated with root zone soils of Canadian native legumes harbour diverse and novel Bradyrhizobium spp. that possess agricultural potential.</title>
        <authorList>
            <person name="Bromfield E.S.P."/>
            <person name="Cloutier S."/>
            <person name="Tambong J.T."/>
            <person name="Tran Thi T.V."/>
        </authorList>
    </citation>
    <scope>NUCLEOTIDE SEQUENCE</scope>
    <source>
        <strain evidence="4">1S5</strain>
    </source>
</reference>
<organism evidence="4 5">
    <name type="scientific">Bradyrhizobium barranii subsp. apii</name>
    <dbReference type="NCBI Taxonomy" id="2819348"/>
    <lineage>
        <taxon>Bacteria</taxon>
        <taxon>Pseudomonadati</taxon>
        <taxon>Pseudomonadota</taxon>
        <taxon>Alphaproteobacteria</taxon>
        <taxon>Hyphomicrobiales</taxon>
        <taxon>Nitrobacteraceae</taxon>
        <taxon>Bradyrhizobium</taxon>
        <taxon>Bradyrhizobium barranii</taxon>
    </lineage>
</organism>
<protein>
    <submittedName>
        <fullName evidence="4">Uncharacterized protein</fullName>
    </submittedName>
</protein>
<dbReference type="EMBL" id="CP096256">
    <property type="protein sequence ID" value="UPT92260.1"/>
    <property type="molecule type" value="Genomic_DNA"/>
</dbReference>
<evidence type="ECO:0000313" key="2">
    <source>
        <dbReference type="EMBL" id="UPT90709.1"/>
    </source>
</evidence>
<proteinExistence type="predicted"/>
<dbReference type="Proteomes" id="UP000551709">
    <property type="component" value="Chromosome"/>
</dbReference>
<dbReference type="AlphaFoldDB" id="A0A8T5VPA4"/>
<name>A0A8T5VPA4_9BRAD</name>
<keyword evidence="4" id="KW-0614">Plasmid</keyword>
<dbReference type="RefSeq" id="WP_224580805.1">
    <property type="nucleotide sequence ID" value="NZ_CP096255.1"/>
</dbReference>
<reference evidence="4" key="2">
    <citation type="submission" date="2022-04" db="EMBL/GenBank/DDBJ databases">
        <authorList>
            <person name="Bromfield E.S.P."/>
            <person name="Cloutier S."/>
        </authorList>
    </citation>
    <scope>NUCLEOTIDE SEQUENCE</scope>
    <source>
        <strain evidence="4">1S5</strain>
        <plasmid evidence="4">pBb1S5a</plasmid>
    </source>
</reference>
<dbReference type="EMBL" id="CP096255">
    <property type="protein sequence ID" value="UPT90709.1"/>
    <property type="molecule type" value="Genomic_DNA"/>
</dbReference>
<accession>A0A8T5VPA4</accession>
<dbReference type="EMBL" id="CP096256">
    <property type="protein sequence ID" value="UPT92124.1"/>
    <property type="molecule type" value="Genomic_DNA"/>
</dbReference>
<evidence type="ECO:0000313" key="4">
    <source>
        <dbReference type="EMBL" id="UPT92260.1"/>
    </source>
</evidence>
<dbReference type="Proteomes" id="UP000551709">
    <property type="component" value="Plasmid pBb1S5a"/>
</dbReference>
<evidence type="ECO:0000313" key="5">
    <source>
        <dbReference type="Proteomes" id="UP000551709"/>
    </source>
</evidence>